<dbReference type="PANTHER" id="PTHR42951:SF4">
    <property type="entry name" value="ACYL-COENZYME A THIOESTERASE MBLAC2"/>
    <property type="match status" value="1"/>
</dbReference>
<name>A0A936K8V1_9BACT</name>
<accession>A0A936K8V1</accession>
<comment type="similarity">
    <text evidence="1">Belongs to the metallo-beta-lactamase superfamily. Class-B beta-lactamase family.</text>
</comment>
<comment type="caution">
    <text evidence="3">The sequence shown here is derived from an EMBL/GenBank/DDBJ whole genome shotgun (WGS) entry which is preliminary data.</text>
</comment>
<dbReference type="AlphaFoldDB" id="A0A936K8V1"/>
<protein>
    <submittedName>
        <fullName evidence="3">MBL fold metallo-hydrolase</fullName>
    </submittedName>
</protein>
<dbReference type="SUPFAM" id="SSF56281">
    <property type="entry name" value="Metallo-hydrolase/oxidoreductase"/>
    <property type="match status" value="1"/>
</dbReference>
<dbReference type="Proteomes" id="UP000709959">
    <property type="component" value="Unassembled WGS sequence"/>
</dbReference>
<dbReference type="PANTHER" id="PTHR42951">
    <property type="entry name" value="METALLO-BETA-LACTAMASE DOMAIN-CONTAINING"/>
    <property type="match status" value="1"/>
</dbReference>
<feature type="domain" description="Metallo-beta-lactamase" evidence="2">
    <location>
        <begin position="15"/>
        <end position="179"/>
    </location>
</feature>
<dbReference type="SMART" id="SM00849">
    <property type="entry name" value="Lactamase_B"/>
    <property type="match status" value="1"/>
</dbReference>
<organism evidence="3 4">
    <name type="scientific">Candidatus Geothrix odensensis</name>
    <dbReference type="NCBI Taxonomy" id="2954440"/>
    <lineage>
        <taxon>Bacteria</taxon>
        <taxon>Pseudomonadati</taxon>
        <taxon>Acidobacteriota</taxon>
        <taxon>Holophagae</taxon>
        <taxon>Holophagales</taxon>
        <taxon>Holophagaceae</taxon>
        <taxon>Geothrix</taxon>
    </lineage>
</organism>
<evidence type="ECO:0000313" key="3">
    <source>
        <dbReference type="EMBL" id="MBK8573892.1"/>
    </source>
</evidence>
<dbReference type="GO" id="GO:0017001">
    <property type="term" value="P:antibiotic catabolic process"/>
    <property type="evidence" value="ECO:0007669"/>
    <property type="project" value="UniProtKB-ARBA"/>
</dbReference>
<evidence type="ECO:0000313" key="4">
    <source>
        <dbReference type="Proteomes" id="UP000709959"/>
    </source>
</evidence>
<gene>
    <name evidence="3" type="ORF">IPN91_15020</name>
</gene>
<dbReference type="InterPro" id="IPR036866">
    <property type="entry name" value="RibonucZ/Hydroxyglut_hydro"/>
</dbReference>
<proteinExistence type="inferred from homology"/>
<dbReference type="InterPro" id="IPR050855">
    <property type="entry name" value="NDM-1-like"/>
</dbReference>
<reference evidence="3 4" key="1">
    <citation type="submission" date="2020-10" db="EMBL/GenBank/DDBJ databases">
        <title>Connecting structure to function with the recovery of over 1000 high-quality activated sludge metagenome-assembled genomes encoding full-length rRNA genes using long-read sequencing.</title>
        <authorList>
            <person name="Singleton C.M."/>
            <person name="Petriglieri F."/>
            <person name="Kristensen J.M."/>
            <person name="Kirkegaard R.H."/>
            <person name="Michaelsen T.Y."/>
            <person name="Andersen M.H."/>
            <person name="Karst S.M."/>
            <person name="Dueholm M.S."/>
            <person name="Nielsen P.H."/>
            <person name="Albertsen M."/>
        </authorList>
    </citation>
    <scope>NUCLEOTIDE SEQUENCE [LARGE SCALE GENOMIC DNA]</scope>
    <source>
        <strain evidence="3">OdNE_18-Q3-R46-58_MAXAC.008</strain>
    </source>
</reference>
<sequence>MRVIPLHRNDPLDYACVSYWVLGENNLPADRNTLIDTGSSHPENLTFFLEEMARPSKGIGKSAVEQVILTHGHFDHTGGLAGLDQQFAPDTYAWLPAGRRPKPVQDGMVLTIGDQSALLLHTPGHSDDSICLFLPETGTLFSGDTLYRITDHLGAYPKAYVQSLERLAELRVQAIYPGHGAPILSGAPAFIRSCLANVRESLIQE</sequence>
<evidence type="ECO:0000256" key="1">
    <source>
        <dbReference type="ARBA" id="ARBA00005250"/>
    </source>
</evidence>
<dbReference type="Gene3D" id="3.60.15.10">
    <property type="entry name" value="Ribonuclease Z/Hydroxyacylglutathione hydrolase-like"/>
    <property type="match status" value="1"/>
</dbReference>
<dbReference type="EMBL" id="JADKCH010000033">
    <property type="protein sequence ID" value="MBK8573892.1"/>
    <property type="molecule type" value="Genomic_DNA"/>
</dbReference>
<dbReference type="InterPro" id="IPR001279">
    <property type="entry name" value="Metallo-B-lactamas"/>
</dbReference>
<evidence type="ECO:0000259" key="2">
    <source>
        <dbReference type="SMART" id="SM00849"/>
    </source>
</evidence>
<dbReference type="Pfam" id="PF00753">
    <property type="entry name" value="Lactamase_B"/>
    <property type="match status" value="1"/>
</dbReference>